<organism evidence="2 3">
    <name type="scientific">Sphingomonas cavernae</name>
    <dbReference type="NCBI Taxonomy" id="2320861"/>
    <lineage>
        <taxon>Bacteria</taxon>
        <taxon>Pseudomonadati</taxon>
        <taxon>Pseudomonadota</taxon>
        <taxon>Alphaproteobacteria</taxon>
        <taxon>Sphingomonadales</taxon>
        <taxon>Sphingomonadaceae</taxon>
        <taxon>Sphingomonas</taxon>
    </lineage>
</organism>
<comment type="caution">
    <text evidence="2">The sequence shown here is derived from an EMBL/GenBank/DDBJ whole genome shotgun (WGS) entry which is preliminary data.</text>
</comment>
<accession>A0A418WSP9</accession>
<name>A0A418WSP9_9SPHN</name>
<sequence>MAAQPAQLWGQASDMDILAAASDRFPEGISVKAVEGDSVYVDRRGLTLYGMDVRAVTGRTGKPFVYCSGPCLDEWQPLLAPPGSTQAPVSPEFGGSRIAPGGEDAQKASDGGDWTVMPGPAGPQWTYKRVHLVFTRKGDRPGSTAHDGDDSYTWNTLKYVPPVPEFAAPPNVEARFIDGAYVLADTQGNLLFSPKAKSCAEPCAGWLVFASGMARRGMGEWAVRQGEDHAQWVYGGKPVYRIRSSNLADIPAEAVLLNP</sequence>
<evidence type="ECO:0000256" key="1">
    <source>
        <dbReference type="SAM" id="MobiDB-lite"/>
    </source>
</evidence>
<evidence type="ECO:0000313" key="3">
    <source>
        <dbReference type="Proteomes" id="UP000286100"/>
    </source>
</evidence>
<feature type="region of interest" description="Disordered" evidence="1">
    <location>
        <begin position="82"/>
        <end position="110"/>
    </location>
</feature>
<keyword evidence="3" id="KW-1185">Reference proteome</keyword>
<dbReference type="AlphaFoldDB" id="A0A418WSP9"/>
<dbReference type="Proteomes" id="UP000286100">
    <property type="component" value="Unassembled WGS sequence"/>
</dbReference>
<gene>
    <name evidence="2" type="ORF">D3876_06380</name>
</gene>
<reference evidence="2 3" key="1">
    <citation type="submission" date="2018-09" db="EMBL/GenBank/DDBJ databases">
        <authorList>
            <person name="Zhu H."/>
        </authorList>
    </citation>
    <scope>NUCLEOTIDE SEQUENCE [LARGE SCALE GENOMIC DNA]</scope>
    <source>
        <strain evidence="2 3">K2R01-6</strain>
    </source>
</reference>
<proteinExistence type="predicted"/>
<dbReference type="OrthoDB" id="9800666at2"/>
<dbReference type="EMBL" id="QYUM01000002">
    <property type="protein sequence ID" value="RJF94290.1"/>
    <property type="molecule type" value="Genomic_DNA"/>
</dbReference>
<protein>
    <submittedName>
        <fullName evidence="2">Uncharacterized protein</fullName>
    </submittedName>
</protein>
<evidence type="ECO:0000313" key="2">
    <source>
        <dbReference type="EMBL" id="RJF94290.1"/>
    </source>
</evidence>